<dbReference type="Proteomes" id="UP000746747">
    <property type="component" value="Unassembled WGS sequence"/>
</dbReference>
<dbReference type="GO" id="GO:0006887">
    <property type="term" value="P:exocytosis"/>
    <property type="evidence" value="ECO:0007669"/>
    <property type="project" value="InterPro"/>
</dbReference>
<dbReference type="GO" id="GO:0051601">
    <property type="term" value="P:exocyst localization"/>
    <property type="evidence" value="ECO:0007669"/>
    <property type="project" value="TreeGrafter"/>
</dbReference>
<name>A0A8J2Q772_9BILA</name>
<dbReference type="InterPro" id="IPR010326">
    <property type="entry name" value="EXOC3/Sec6"/>
</dbReference>
<dbReference type="Gene3D" id="1.10.357.50">
    <property type="match status" value="1"/>
</dbReference>
<evidence type="ECO:0008006" key="3">
    <source>
        <dbReference type="Google" id="ProtNLM"/>
    </source>
</evidence>
<protein>
    <recommendedName>
        <fullName evidence="3">Exocyst complex component 3</fullName>
    </recommendedName>
</protein>
<dbReference type="Pfam" id="PF06046">
    <property type="entry name" value="Sec6"/>
    <property type="match status" value="1"/>
</dbReference>
<gene>
    <name evidence="1" type="ORF">CJOHNSTONI_LOCUS9943</name>
</gene>
<comment type="caution">
    <text evidence="1">The sequence shown here is derived from an EMBL/GenBank/DDBJ whole genome shotgun (WGS) entry which is preliminary data.</text>
</comment>
<dbReference type="OrthoDB" id="10047020at2759"/>
<organism evidence="1 2">
    <name type="scientific">Cercopithifilaria johnstoni</name>
    <dbReference type="NCBI Taxonomy" id="2874296"/>
    <lineage>
        <taxon>Eukaryota</taxon>
        <taxon>Metazoa</taxon>
        <taxon>Ecdysozoa</taxon>
        <taxon>Nematoda</taxon>
        <taxon>Chromadorea</taxon>
        <taxon>Rhabditida</taxon>
        <taxon>Spirurina</taxon>
        <taxon>Spiruromorpha</taxon>
        <taxon>Filarioidea</taxon>
        <taxon>Onchocercidae</taxon>
        <taxon>Cercopithifilaria</taxon>
    </lineage>
</organism>
<accession>A0A8J2Q772</accession>
<evidence type="ECO:0000313" key="2">
    <source>
        <dbReference type="Proteomes" id="UP000746747"/>
    </source>
</evidence>
<dbReference type="EMBL" id="CAKAEH010001956">
    <property type="protein sequence ID" value="CAG9540429.1"/>
    <property type="molecule type" value="Genomic_DNA"/>
</dbReference>
<dbReference type="GO" id="GO:0000149">
    <property type="term" value="F:SNARE binding"/>
    <property type="evidence" value="ECO:0007669"/>
    <property type="project" value="TreeGrafter"/>
</dbReference>
<dbReference type="PANTHER" id="PTHR21292:SF1">
    <property type="entry name" value="EXOCYST COMPLEX COMPONENT 3"/>
    <property type="match status" value="1"/>
</dbReference>
<sequence>MAIQIRDVICLKLADTLNNSTSDNNNGNDNNAGYISDDMIQQILKIIKCDIKLDADNEIRKDKGLVGFLNRPRNWKNLCMNMLDDPAKIAIQEPFGKQLLESLINIGDSSGSDDDIKDLRIEHDTAYCDELLVMRKYFQETLLREVEFCKILKKFFGTEDIFEEANNHITNSNLLAAIENLLKAESKRYHLLAFAKSRNEFDTINKLLIPYYEPIEWIYEKFINEAKYYCIRAIDIMRGKNSEPKKQLEVILRAIEIDEKIDKLYENYQLKIANRPHCWREMLFKIIEERVQQRVEAFQIEDRKLNQNWVIRNLEICRLYIVEDLYAAKHFLRIFPKDHQLYNNFITFYHNGIANKISELAKGELNKRELIQLLSWIRQYSGEHMLGMAFLEIDVISLVQHKPLLKQSELIRLFEMFIEIIKSETTKWALKTVKQEFANIEELRNNILEDEFGHYYTHLPHILYSVVNDQMTLACEISDEIVPQVLNECLNEYIRNICPQLEESIIELKNKKGMYQKEQNEEYIKIMVLKYYFF</sequence>
<proteinExistence type="predicted"/>
<dbReference type="AlphaFoldDB" id="A0A8J2Q772"/>
<dbReference type="PANTHER" id="PTHR21292">
    <property type="entry name" value="EXOCYST COMPLEX COMPONENT SEC6-RELATED"/>
    <property type="match status" value="1"/>
</dbReference>
<keyword evidence="2" id="KW-1185">Reference proteome</keyword>
<reference evidence="1" key="1">
    <citation type="submission" date="2021-09" db="EMBL/GenBank/DDBJ databases">
        <authorList>
            <consortium name="Pathogen Informatics"/>
        </authorList>
    </citation>
    <scope>NUCLEOTIDE SEQUENCE</scope>
</reference>
<evidence type="ECO:0000313" key="1">
    <source>
        <dbReference type="EMBL" id="CAG9540429.1"/>
    </source>
</evidence>
<dbReference type="GO" id="GO:0000145">
    <property type="term" value="C:exocyst"/>
    <property type="evidence" value="ECO:0007669"/>
    <property type="project" value="InterPro"/>
</dbReference>